<sequence length="126" mass="14384">MVARAINSGQAFGRDYAQSGPVLKSYHRRALLQTLERLECGEVFETQDDECISAMGSALVSAANDLRPGYGNRVLDVCKHEEYLFNNALEDLRRFILQWESFDFVRKQARARIAARRLLENVNANF</sequence>
<evidence type="ECO:0000313" key="2">
    <source>
        <dbReference type="Proteomes" id="UP000070371"/>
    </source>
</evidence>
<protein>
    <submittedName>
        <fullName evidence="1">Uncharacterized protein</fullName>
    </submittedName>
</protein>
<reference evidence="1 2" key="1">
    <citation type="submission" date="2016-02" db="EMBL/GenBank/DDBJ databases">
        <title>Complete genome sequence of Halocynthiibacter arcticus PAMC 20958t from arctic marine sediment.</title>
        <authorList>
            <person name="Lee Y.M."/>
            <person name="Baek K."/>
            <person name="Lee H.K."/>
            <person name="Shin S.C."/>
        </authorList>
    </citation>
    <scope>NUCLEOTIDE SEQUENCE [LARGE SCALE GENOMIC DNA]</scope>
    <source>
        <strain evidence="1">PAMC 20958</strain>
    </source>
</reference>
<name>A0A126V5N6_9RHOB</name>
<dbReference type="Proteomes" id="UP000070371">
    <property type="component" value="Chromosome"/>
</dbReference>
<dbReference type="AlphaFoldDB" id="A0A126V5N6"/>
<organism evidence="1 2">
    <name type="scientific">Falsihalocynthiibacter arcticus</name>
    <dbReference type="NCBI Taxonomy" id="1579316"/>
    <lineage>
        <taxon>Bacteria</taxon>
        <taxon>Pseudomonadati</taxon>
        <taxon>Pseudomonadota</taxon>
        <taxon>Alphaproteobacteria</taxon>
        <taxon>Rhodobacterales</taxon>
        <taxon>Roseobacteraceae</taxon>
        <taxon>Falsihalocynthiibacter</taxon>
    </lineage>
</organism>
<accession>A0A126V5N6</accession>
<proteinExistence type="predicted"/>
<dbReference type="KEGG" id="hat:RC74_18715"/>
<evidence type="ECO:0000313" key="1">
    <source>
        <dbReference type="EMBL" id="AML53019.1"/>
    </source>
</evidence>
<dbReference type="OrthoDB" id="7866436at2"/>
<keyword evidence="2" id="KW-1185">Reference proteome</keyword>
<dbReference type="EMBL" id="CP014327">
    <property type="protein sequence ID" value="AML53019.1"/>
    <property type="molecule type" value="Genomic_DNA"/>
</dbReference>
<gene>
    <name evidence="1" type="ORF">RC74_18715</name>
</gene>
<dbReference type="RefSeq" id="WP_062628355.1">
    <property type="nucleotide sequence ID" value="NZ_CP014327.1"/>
</dbReference>